<dbReference type="InterPro" id="IPR036249">
    <property type="entry name" value="Thioredoxin-like_sf"/>
</dbReference>
<dbReference type="Pfam" id="PF00578">
    <property type="entry name" value="AhpC-TSA"/>
    <property type="match status" value="1"/>
</dbReference>
<reference evidence="2 3" key="1">
    <citation type="submission" date="2022-10" db="EMBL/GenBank/DDBJ databases">
        <title>Comparative genomics and taxonomic characterization of three novel marine species of genus Reichenbachiella exhibiting antioxidant and polysaccharide degradation activities.</title>
        <authorList>
            <person name="Muhammad N."/>
            <person name="Lee Y.-J."/>
            <person name="Ko J."/>
            <person name="Kim S.-G."/>
        </authorList>
    </citation>
    <scope>NUCLEOTIDE SEQUENCE [LARGE SCALE GENOMIC DNA]</scope>
    <source>
        <strain evidence="2 3">ABR2-5</strain>
    </source>
</reference>
<protein>
    <submittedName>
        <fullName evidence="2">TlpA family protein disulfide reductase</fullName>
    </submittedName>
</protein>
<dbReference type="PANTHER" id="PTHR42852:SF13">
    <property type="entry name" value="PROTEIN DIPZ"/>
    <property type="match status" value="1"/>
</dbReference>
<dbReference type="EMBL" id="JAOYOD010000001">
    <property type="protein sequence ID" value="MCV9386514.1"/>
    <property type="molecule type" value="Genomic_DNA"/>
</dbReference>
<dbReference type="InterPro" id="IPR050553">
    <property type="entry name" value="Thioredoxin_ResA/DsbE_sf"/>
</dbReference>
<gene>
    <name evidence="2" type="ORF">N7U62_07570</name>
</gene>
<evidence type="ECO:0000313" key="3">
    <source>
        <dbReference type="Proteomes" id="UP001300692"/>
    </source>
</evidence>
<dbReference type="PROSITE" id="PS51352">
    <property type="entry name" value="THIOREDOXIN_2"/>
    <property type="match status" value="1"/>
</dbReference>
<comment type="caution">
    <text evidence="2">The sequence shown here is derived from an EMBL/GenBank/DDBJ whole genome shotgun (WGS) entry which is preliminary data.</text>
</comment>
<sequence length="168" mass="18891">MQVSNLAVRLLSVLLFVLLSHFQVQGQVTLSIELKEINGRVFSLRDLQGSELTVVDFWATWCKPCVKSIPKLIELSENFESDKVKFVGINVDSPRNSAKVRPFSKSLGIPYPVLLDPDQELYGELLVNVLPTLFILDSDGKVLYTHEGYVPGDEKKIEEQLTSLLNND</sequence>
<keyword evidence="3" id="KW-1185">Reference proteome</keyword>
<evidence type="ECO:0000259" key="1">
    <source>
        <dbReference type="PROSITE" id="PS51352"/>
    </source>
</evidence>
<dbReference type="PANTHER" id="PTHR42852">
    <property type="entry name" value="THIOL:DISULFIDE INTERCHANGE PROTEIN DSBE"/>
    <property type="match status" value="1"/>
</dbReference>
<dbReference type="Gene3D" id="3.40.30.10">
    <property type="entry name" value="Glutaredoxin"/>
    <property type="match status" value="1"/>
</dbReference>
<dbReference type="SUPFAM" id="SSF52833">
    <property type="entry name" value="Thioredoxin-like"/>
    <property type="match status" value="1"/>
</dbReference>
<dbReference type="RefSeq" id="WP_264137316.1">
    <property type="nucleotide sequence ID" value="NZ_JAOYOD010000001.1"/>
</dbReference>
<evidence type="ECO:0000313" key="2">
    <source>
        <dbReference type="EMBL" id="MCV9386514.1"/>
    </source>
</evidence>
<dbReference type="CDD" id="cd02966">
    <property type="entry name" value="TlpA_like_family"/>
    <property type="match status" value="1"/>
</dbReference>
<feature type="domain" description="Thioredoxin" evidence="1">
    <location>
        <begin position="23"/>
        <end position="166"/>
    </location>
</feature>
<dbReference type="InterPro" id="IPR013766">
    <property type="entry name" value="Thioredoxin_domain"/>
</dbReference>
<proteinExistence type="predicted"/>
<name>A0ABT3CSP0_9BACT</name>
<organism evidence="2 3">
    <name type="scientific">Reichenbachiella ulvae</name>
    <dbReference type="NCBI Taxonomy" id="2980104"/>
    <lineage>
        <taxon>Bacteria</taxon>
        <taxon>Pseudomonadati</taxon>
        <taxon>Bacteroidota</taxon>
        <taxon>Cytophagia</taxon>
        <taxon>Cytophagales</taxon>
        <taxon>Reichenbachiellaceae</taxon>
        <taxon>Reichenbachiella</taxon>
    </lineage>
</organism>
<dbReference type="InterPro" id="IPR000866">
    <property type="entry name" value="AhpC/TSA"/>
</dbReference>
<dbReference type="Proteomes" id="UP001300692">
    <property type="component" value="Unassembled WGS sequence"/>
</dbReference>
<accession>A0ABT3CSP0</accession>